<evidence type="ECO:0000313" key="3">
    <source>
        <dbReference type="EMBL" id="KAF5331247.1"/>
    </source>
</evidence>
<dbReference type="Proteomes" id="UP000541558">
    <property type="component" value="Unassembled WGS sequence"/>
</dbReference>
<evidence type="ECO:0000313" key="4">
    <source>
        <dbReference type="Proteomes" id="UP000541558"/>
    </source>
</evidence>
<protein>
    <submittedName>
        <fullName evidence="3">Uncharacterized protein</fullName>
    </submittedName>
</protein>
<dbReference type="EMBL" id="JAACJK010000115">
    <property type="protein sequence ID" value="KAF5331247.1"/>
    <property type="molecule type" value="Genomic_DNA"/>
</dbReference>
<feature type="region of interest" description="Disordered" evidence="2">
    <location>
        <begin position="91"/>
        <end position="118"/>
    </location>
</feature>
<reference evidence="3 4" key="1">
    <citation type="journal article" date="2020" name="ISME J.">
        <title>Uncovering the hidden diversity of litter-decomposition mechanisms in mushroom-forming fungi.</title>
        <authorList>
            <person name="Floudas D."/>
            <person name="Bentzer J."/>
            <person name="Ahren D."/>
            <person name="Johansson T."/>
            <person name="Persson P."/>
            <person name="Tunlid A."/>
        </authorList>
    </citation>
    <scope>NUCLEOTIDE SEQUENCE [LARGE SCALE GENOMIC DNA]</scope>
    <source>
        <strain evidence="3 4">CBS 175.51</strain>
    </source>
</reference>
<feature type="compositionally biased region" description="Basic residues" evidence="2">
    <location>
        <begin position="312"/>
        <end position="332"/>
    </location>
</feature>
<feature type="region of interest" description="Disordered" evidence="2">
    <location>
        <begin position="288"/>
        <end position="338"/>
    </location>
</feature>
<sequence length="373" mass="40928">MPAGFVPGGPFGKMTMTMGNGTTTSSVPADPHEWIIATFTSHVRRYMSRERAGTIRTAIRKAIDTGDCSEHDNLQVFTKLLSEWERSTRNLPAKPSTTMTGIRGSVAAPSSPSPPSPVEERLITSVVALGEGLEKMQEELDRLSNEVLTLRSRTEEVQDIASKEAHSLRTSMVEAQDVTDREFAEVNRSLVALANSRAARDAQVNAVKAEVVQTKSLANCAKRHTDDLRLQVDELAAVSRVRNKNIDALDARIAELQSASPANSQASELELSFNQRIDALDARVAEIQSASHVPSPPQSQPLLPPPSAVYSRSRKRPPHHRSRPVRQHKRVPPHGAPVFRPLHGTYPIGQCPLCCSPLFVPHPAFRGRRMAMC</sequence>
<dbReference type="AlphaFoldDB" id="A0A8H5BXA6"/>
<proteinExistence type="predicted"/>
<evidence type="ECO:0000256" key="1">
    <source>
        <dbReference type="SAM" id="Coils"/>
    </source>
</evidence>
<keyword evidence="4" id="KW-1185">Reference proteome</keyword>
<dbReference type="OrthoDB" id="3084900at2759"/>
<feature type="coiled-coil region" evidence="1">
    <location>
        <begin position="126"/>
        <end position="153"/>
    </location>
</feature>
<evidence type="ECO:0000256" key="2">
    <source>
        <dbReference type="SAM" id="MobiDB-lite"/>
    </source>
</evidence>
<accession>A0A8H5BXA6</accession>
<feature type="compositionally biased region" description="Pro residues" evidence="2">
    <location>
        <begin position="294"/>
        <end position="307"/>
    </location>
</feature>
<comment type="caution">
    <text evidence="3">The sequence shown here is derived from an EMBL/GenBank/DDBJ whole genome shotgun (WGS) entry which is preliminary data.</text>
</comment>
<name>A0A8H5BXA6_9AGAR</name>
<keyword evidence="1" id="KW-0175">Coiled coil</keyword>
<organism evidence="3 4">
    <name type="scientific">Ephemerocybe angulata</name>
    <dbReference type="NCBI Taxonomy" id="980116"/>
    <lineage>
        <taxon>Eukaryota</taxon>
        <taxon>Fungi</taxon>
        <taxon>Dikarya</taxon>
        <taxon>Basidiomycota</taxon>
        <taxon>Agaricomycotina</taxon>
        <taxon>Agaricomycetes</taxon>
        <taxon>Agaricomycetidae</taxon>
        <taxon>Agaricales</taxon>
        <taxon>Agaricineae</taxon>
        <taxon>Psathyrellaceae</taxon>
        <taxon>Ephemerocybe</taxon>
    </lineage>
</organism>
<gene>
    <name evidence="3" type="ORF">D9611_013109</name>
</gene>